<accession>D5UPL1</accession>
<name>D5UPL1_TSUPD</name>
<dbReference type="RefSeq" id="WP_013126789.1">
    <property type="nucleotide sequence ID" value="NC_014158.1"/>
</dbReference>
<reference evidence="3 4" key="2">
    <citation type="journal article" date="2011" name="Stand. Genomic Sci.">
        <title>Complete genome sequence of Tsukamurella paurometabola type strain (no. 33).</title>
        <authorList>
            <person name="Munk A.C."/>
            <person name="Lapidus A."/>
            <person name="Lucas S."/>
            <person name="Nolan M."/>
            <person name="Tice H."/>
            <person name="Cheng J.F."/>
            <person name="Del Rio T.G."/>
            <person name="Goodwin L."/>
            <person name="Pitluck S."/>
            <person name="Liolios K."/>
            <person name="Huntemann M."/>
            <person name="Ivanova N."/>
            <person name="Mavromatis K."/>
            <person name="Mikhailova N."/>
            <person name="Pati A."/>
            <person name="Chen A."/>
            <person name="Palaniappan K."/>
            <person name="Tapia R."/>
            <person name="Han C."/>
            <person name="Land M."/>
            <person name="Hauser L."/>
            <person name="Chang Y.J."/>
            <person name="Jeffries C.D."/>
            <person name="Brettin T."/>
            <person name="Yasawong M."/>
            <person name="Brambilla E.M."/>
            <person name="Rohde M."/>
            <person name="Sikorski J."/>
            <person name="Goker M."/>
            <person name="Detter J.C."/>
            <person name="Woyke T."/>
            <person name="Bristow J."/>
            <person name="Eisen J.A."/>
            <person name="Markowitz V."/>
            <person name="Hugenholtz P."/>
            <person name="Kyrpides N.C."/>
            <person name="Klenk H.P."/>
        </authorList>
    </citation>
    <scope>NUCLEOTIDE SEQUENCE [LARGE SCALE GENOMIC DNA]</scope>
    <source>
        <strain evidence="4">ATCC 8368 / DSM 20162 / CCUG 35730 / CIP 100753 / JCM 10117 / KCTC 9821 / NBRC 16120 / NCIMB 702349 / NCTC 13040</strain>
    </source>
</reference>
<dbReference type="NCBIfam" id="TIGR00026">
    <property type="entry name" value="hi_GC_TIGR00026"/>
    <property type="match status" value="1"/>
</dbReference>
<evidence type="ECO:0000313" key="4">
    <source>
        <dbReference type="Proteomes" id="UP000001213"/>
    </source>
</evidence>
<dbReference type="PANTHER" id="PTHR39428:SF1">
    <property type="entry name" value="F420H(2)-DEPENDENT QUINONE REDUCTASE RV1261C"/>
    <property type="match status" value="1"/>
</dbReference>
<dbReference type="Pfam" id="PF04075">
    <property type="entry name" value="F420H2_quin_red"/>
    <property type="match status" value="1"/>
</dbReference>
<dbReference type="Proteomes" id="UP000001213">
    <property type="component" value="Chromosome"/>
</dbReference>
<sequence>MDIGRELSKAYAKAFPKVLEAHGELYVRSGGRIGHKLLFGVPSLIIRTVGAKSGEPRTTVLTYVKDGDDYIVVASMGGAPRNPAGYHNIIKAGTVDVQVGTESFPAEVTALLPGDGDYQRLWDLADSNNGGRYAAYQRKTSRPIPVIRLRPTPDQ</sequence>
<evidence type="ECO:0000256" key="2">
    <source>
        <dbReference type="ARBA" id="ARBA00049106"/>
    </source>
</evidence>
<dbReference type="InterPro" id="IPR004378">
    <property type="entry name" value="F420H2_quin_Rdtase"/>
</dbReference>
<gene>
    <name evidence="3" type="ordered locus">Tpau_2156</name>
</gene>
<dbReference type="STRING" id="521096.Tpau_2156"/>
<protein>
    <recommendedName>
        <fullName evidence="5">Nitroreductase Rv1558/MT1609</fullName>
    </recommendedName>
</protein>
<dbReference type="GO" id="GO:0005886">
    <property type="term" value="C:plasma membrane"/>
    <property type="evidence" value="ECO:0007669"/>
    <property type="project" value="TreeGrafter"/>
</dbReference>
<dbReference type="AlphaFoldDB" id="D5UPL1"/>
<evidence type="ECO:0000256" key="1">
    <source>
        <dbReference type="ARBA" id="ARBA00008710"/>
    </source>
</evidence>
<dbReference type="EMBL" id="CP001966">
    <property type="protein sequence ID" value="ADG78767.1"/>
    <property type="molecule type" value="Genomic_DNA"/>
</dbReference>
<evidence type="ECO:0000313" key="3">
    <source>
        <dbReference type="EMBL" id="ADG78767.1"/>
    </source>
</evidence>
<organism evidence="3 4">
    <name type="scientific">Tsukamurella paurometabola (strain ATCC 8368 / DSM 20162 / CCUG 35730 / CIP 100753 / JCM 10117 / KCTC 9821 / NBRC 16120 / NCIMB 702349 / NCTC 13040)</name>
    <name type="common">Corynebacterium paurometabolum</name>
    <dbReference type="NCBI Taxonomy" id="521096"/>
    <lineage>
        <taxon>Bacteria</taxon>
        <taxon>Bacillati</taxon>
        <taxon>Actinomycetota</taxon>
        <taxon>Actinomycetes</taxon>
        <taxon>Mycobacteriales</taxon>
        <taxon>Tsukamurellaceae</taxon>
        <taxon>Tsukamurella</taxon>
    </lineage>
</organism>
<dbReference type="InterPro" id="IPR012349">
    <property type="entry name" value="Split_barrel_FMN-bd"/>
</dbReference>
<dbReference type="KEGG" id="tpr:Tpau_2156"/>
<keyword evidence="4" id="KW-1185">Reference proteome</keyword>
<reference evidence="4" key="1">
    <citation type="submission" date="2010-03" db="EMBL/GenBank/DDBJ databases">
        <title>The complete chromosome of Tsukamurella paurometabola DSM 20162.</title>
        <authorList>
            <consortium name="US DOE Joint Genome Institute (JGI-PGF)"/>
            <person name="Lucas S."/>
            <person name="Copeland A."/>
            <person name="Lapidus A."/>
            <person name="Glavina del Rio T."/>
            <person name="Dalin E."/>
            <person name="Tice H."/>
            <person name="Bruce D."/>
            <person name="Goodwin L."/>
            <person name="Pitluck S."/>
            <person name="Kyrpides N."/>
            <person name="Mavromatis K."/>
            <person name="Ivanova N."/>
            <person name="Mikhailova N."/>
            <person name="Munk A.C."/>
            <person name="Brettin T."/>
            <person name="Detter J.C."/>
            <person name="Tapia R."/>
            <person name="Han C."/>
            <person name="Larimer F."/>
            <person name="Land M."/>
            <person name="Hauser L."/>
            <person name="Markowitz V."/>
            <person name="Cheng J.-F."/>
            <person name="Hugenholtz P."/>
            <person name="Woyke T."/>
            <person name="Wu D."/>
            <person name="Jando M."/>
            <person name="Brambilla E."/>
            <person name="Klenk H.-P."/>
            <person name="Eisen J.A."/>
        </authorList>
    </citation>
    <scope>NUCLEOTIDE SEQUENCE [LARGE SCALE GENOMIC DNA]</scope>
    <source>
        <strain evidence="4">ATCC 8368 / DSM 20162 / CCUG 35730 / CIP 100753 / JCM 10117 / KCTC 9821 / NBRC 16120 / NCIMB 702349 / NCTC 13040</strain>
    </source>
</reference>
<evidence type="ECO:0008006" key="5">
    <source>
        <dbReference type="Google" id="ProtNLM"/>
    </source>
</evidence>
<dbReference type="eggNOG" id="COG3945">
    <property type="taxonomic scope" value="Bacteria"/>
</dbReference>
<proteinExistence type="inferred from homology"/>
<dbReference type="GO" id="GO:0016491">
    <property type="term" value="F:oxidoreductase activity"/>
    <property type="evidence" value="ECO:0007669"/>
    <property type="project" value="InterPro"/>
</dbReference>
<dbReference type="Gene3D" id="2.30.110.10">
    <property type="entry name" value="Electron Transport, Fmn-binding Protein, Chain A"/>
    <property type="match status" value="1"/>
</dbReference>
<dbReference type="HOGENOM" id="CLU_114921_1_0_11"/>
<dbReference type="PANTHER" id="PTHR39428">
    <property type="entry name" value="F420H(2)-DEPENDENT QUINONE REDUCTASE RV1261C"/>
    <property type="match status" value="1"/>
</dbReference>
<comment type="similarity">
    <text evidence="1">Belongs to the F420H(2)-dependent quinone reductase family.</text>
</comment>
<comment type="catalytic activity">
    <reaction evidence="2">
        <text>oxidized coenzyme F420-(gamma-L-Glu)(n) + a quinol + H(+) = reduced coenzyme F420-(gamma-L-Glu)(n) + a quinone</text>
        <dbReference type="Rhea" id="RHEA:39663"/>
        <dbReference type="Rhea" id="RHEA-COMP:12939"/>
        <dbReference type="Rhea" id="RHEA-COMP:14378"/>
        <dbReference type="ChEBI" id="CHEBI:15378"/>
        <dbReference type="ChEBI" id="CHEBI:24646"/>
        <dbReference type="ChEBI" id="CHEBI:132124"/>
        <dbReference type="ChEBI" id="CHEBI:133980"/>
        <dbReference type="ChEBI" id="CHEBI:139511"/>
    </reaction>
</comment>
<dbReference type="GO" id="GO:0070967">
    <property type="term" value="F:coenzyme F420 binding"/>
    <property type="evidence" value="ECO:0007669"/>
    <property type="project" value="TreeGrafter"/>
</dbReference>